<name>A0ABZ0IA79_9GAMM</name>
<proteinExistence type="predicted"/>
<keyword evidence="2" id="KW-1185">Reference proteome</keyword>
<gene>
    <name evidence="1" type="ORF">R0137_14335</name>
</gene>
<evidence type="ECO:0000313" key="1">
    <source>
        <dbReference type="EMBL" id="WOJ96414.1"/>
    </source>
</evidence>
<dbReference type="EMBL" id="CP136865">
    <property type="protein sequence ID" value="WOJ96414.1"/>
    <property type="molecule type" value="Genomic_DNA"/>
</dbReference>
<protein>
    <submittedName>
        <fullName evidence="1">DUF3108 domain-containing protein</fullName>
    </submittedName>
</protein>
<reference evidence="1 2" key="1">
    <citation type="submission" date="2023-10" db="EMBL/GenBank/DDBJ databases">
        <title>Two novel species belonging to the OM43/NOR5 clade.</title>
        <authorList>
            <person name="Park M."/>
        </authorList>
    </citation>
    <scope>NUCLEOTIDE SEQUENCE [LARGE SCALE GENOMIC DNA]</scope>
    <source>
        <strain evidence="1 2">IMCC45268</strain>
    </source>
</reference>
<dbReference type="Proteomes" id="UP001626549">
    <property type="component" value="Chromosome"/>
</dbReference>
<sequence>MTIMDRESGSMADQNALSPAAHCGGFAKRAAFALGLALSFSVSSATAQEAAAETQSHRTLTPYDAVYKTSTSGLSIKLRRSLSMDDNGDCRLTSEGKLLVAGISEVSVFTLDEDQIQPRSYVYQLSGPVSRRREVHFDEGSSVIRSLYKKEWYELPKTGETLDRMSQQEQLRLSLLNDPTPREDILFHVADGRKVKEYRLTYQGEERLETPMGWVNTLHFERDHDDPERQSGVWIAPEWDYLMVRTVHIDNGKTTVANLISANLSGTAVTGSSS</sequence>
<accession>A0ABZ0IA79</accession>
<dbReference type="Pfam" id="PF11306">
    <property type="entry name" value="DUF3108"/>
    <property type="match status" value="1"/>
</dbReference>
<dbReference type="InterPro" id="IPR021457">
    <property type="entry name" value="DUF3108"/>
</dbReference>
<dbReference type="RefSeq" id="WP_407327094.1">
    <property type="nucleotide sequence ID" value="NZ_CP136865.1"/>
</dbReference>
<evidence type="ECO:0000313" key="2">
    <source>
        <dbReference type="Proteomes" id="UP001626549"/>
    </source>
</evidence>
<organism evidence="1 2">
    <name type="scientific">Congregibacter brevis</name>
    <dbReference type="NCBI Taxonomy" id="3081201"/>
    <lineage>
        <taxon>Bacteria</taxon>
        <taxon>Pseudomonadati</taxon>
        <taxon>Pseudomonadota</taxon>
        <taxon>Gammaproteobacteria</taxon>
        <taxon>Cellvibrionales</taxon>
        <taxon>Halieaceae</taxon>
        <taxon>Congregibacter</taxon>
    </lineage>
</organism>